<feature type="region of interest" description="Disordered" evidence="7">
    <location>
        <begin position="160"/>
        <end position="218"/>
    </location>
</feature>
<feature type="compositionally biased region" description="Polar residues" evidence="7">
    <location>
        <begin position="258"/>
        <end position="271"/>
    </location>
</feature>
<comment type="subcellular location">
    <subcellularLocation>
        <location evidence="1">Membrane</location>
    </subcellularLocation>
</comment>
<evidence type="ECO:0000256" key="2">
    <source>
        <dbReference type="ARBA" id="ARBA00022723"/>
    </source>
</evidence>
<organism evidence="9 10">
    <name type="scientific">Stachybotrys chartarum (strain CBS 109288 / IBT 7711)</name>
    <name type="common">Toxic black mold</name>
    <name type="synonym">Stilbospora chartarum</name>
    <dbReference type="NCBI Taxonomy" id="1280523"/>
    <lineage>
        <taxon>Eukaryota</taxon>
        <taxon>Fungi</taxon>
        <taxon>Dikarya</taxon>
        <taxon>Ascomycota</taxon>
        <taxon>Pezizomycotina</taxon>
        <taxon>Sordariomycetes</taxon>
        <taxon>Hypocreomycetidae</taxon>
        <taxon>Hypocreales</taxon>
        <taxon>Stachybotryaceae</taxon>
        <taxon>Stachybotrys</taxon>
    </lineage>
</organism>
<name>A0A084B0M8_STACB</name>
<keyword evidence="2" id="KW-0479">Metal-binding</keyword>
<evidence type="ECO:0000259" key="8">
    <source>
        <dbReference type="PROSITE" id="PS50089"/>
    </source>
</evidence>
<feature type="compositionally biased region" description="Basic residues" evidence="7">
    <location>
        <begin position="299"/>
        <end position="310"/>
    </location>
</feature>
<dbReference type="GO" id="GO:0008270">
    <property type="term" value="F:zinc ion binding"/>
    <property type="evidence" value="ECO:0007669"/>
    <property type="project" value="UniProtKB-KW"/>
</dbReference>
<evidence type="ECO:0000313" key="9">
    <source>
        <dbReference type="EMBL" id="KEY71107.1"/>
    </source>
</evidence>
<feature type="region of interest" description="Disordered" evidence="7">
    <location>
        <begin position="243"/>
        <end position="354"/>
    </location>
</feature>
<dbReference type="Proteomes" id="UP000028045">
    <property type="component" value="Unassembled WGS sequence"/>
</dbReference>
<protein>
    <recommendedName>
        <fullName evidence="8">RING-type domain-containing protein</fullName>
    </recommendedName>
</protein>
<keyword evidence="10" id="KW-1185">Reference proteome</keyword>
<evidence type="ECO:0000256" key="3">
    <source>
        <dbReference type="ARBA" id="ARBA00022771"/>
    </source>
</evidence>
<dbReference type="PANTHER" id="PTHR46151">
    <property type="entry name" value="NEP1-INTERACTING PROTEIN-LIKE 2"/>
    <property type="match status" value="1"/>
</dbReference>
<dbReference type="InterPro" id="IPR013083">
    <property type="entry name" value="Znf_RING/FYVE/PHD"/>
</dbReference>
<dbReference type="HOGENOM" id="CLU_413414_0_0_1"/>
<gene>
    <name evidence="9" type="ORF">S7711_00929</name>
</gene>
<proteinExistence type="predicted"/>
<dbReference type="PANTHER" id="PTHR46151:SF18">
    <property type="entry name" value="NEP1-INTERACTING PROTEIN-LIKE 2"/>
    <property type="match status" value="1"/>
</dbReference>
<feature type="compositionally biased region" description="Pro residues" evidence="7">
    <location>
        <begin position="560"/>
        <end position="571"/>
    </location>
</feature>
<sequence length="675" mass="72609">MDPLQYTLESDSASSGQYDAVHVPPLGSWMPVVYDQLPWQSPGPVGLASGSPASQYPSVTTLPPPSLGYRSNMLASNHESFAPPRYWNSSLQQVPRLPALARSNQAQDIDHMNGSGSSMNTAPLARDARLSHVQLAAPAAGTATATATSSAVASTAAATTPPAAATSSSTCTTISPSTLAPTSTSTTARATAAPALRASSPPTAAQPSGPSPIIPDTQQHSLIDFPQRRFAAAEPPLVASGAQARSNVTPISPHFSPSRYTSHQRSTSRPENSGPHYLPPPQHHGSPGLALPSLEQQRRRSSQARVRRSMASRLHSSEPVLDLNDNVLLPPRPRASHSDGHHAPAAQRIPQDDVRRYTESMSLRQLQTIRGSAAIRRGASKRTLQSLQKVDVQELPENERTADKETACVICYNDFGVRTPEGIVETPVRLPKCKHVFGDSCVKKWLEDAYCCPYCRDELPSESRLPIARQFLNVIRLQENLHIPADAPDELIERLLASYGHDDDVLESMGDWHVPARRSLQVDAEELRRRTRPRRSNSATRGSGALTRGDGRSAELGSPPTAPPDFSPPRAPAHSRGTHALQPRWSVEPSLLGLSTFEAFLPYTYGEVSAGVPPHPQGVSSSGPDGVTAQAAPLRRFPNPLRAHSAAQRGHESHNVMHINNAVSNSAQEHVPDSE</sequence>
<evidence type="ECO:0000313" key="10">
    <source>
        <dbReference type="Proteomes" id="UP000028045"/>
    </source>
</evidence>
<feature type="domain" description="RING-type" evidence="8">
    <location>
        <begin position="408"/>
        <end position="456"/>
    </location>
</feature>
<dbReference type="SUPFAM" id="SSF57850">
    <property type="entry name" value="RING/U-box"/>
    <property type="match status" value="1"/>
</dbReference>
<feature type="region of interest" description="Disordered" evidence="7">
    <location>
        <begin position="523"/>
        <end position="579"/>
    </location>
</feature>
<keyword evidence="3 6" id="KW-0863">Zinc-finger</keyword>
<dbReference type="InterPro" id="IPR001841">
    <property type="entry name" value="Znf_RING"/>
</dbReference>
<evidence type="ECO:0000256" key="6">
    <source>
        <dbReference type="PROSITE-ProRule" id="PRU00175"/>
    </source>
</evidence>
<dbReference type="Pfam" id="PF13639">
    <property type="entry name" value="zf-RING_2"/>
    <property type="match status" value="1"/>
</dbReference>
<evidence type="ECO:0000256" key="5">
    <source>
        <dbReference type="ARBA" id="ARBA00023136"/>
    </source>
</evidence>
<evidence type="ECO:0000256" key="1">
    <source>
        <dbReference type="ARBA" id="ARBA00004370"/>
    </source>
</evidence>
<dbReference type="AlphaFoldDB" id="A0A084B0M8"/>
<keyword evidence="4" id="KW-0862">Zinc</keyword>
<accession>A0A084B0M8</accession>
<feature type="compositionally biased region" description="Low complexity" evidence="7">
    <location>
        <begin position="160"/>
        <end position="205"/>
    </location>
</feature>
<dbReference type="PROSITE" id="PS50089">
    <property type="entry name" value="ZF_RING_2"/>
    <property type="match status" value="1"/>
</dbReference>
<reference evidence="9 10" key="1">
    <citation type="journal article" date="2014" name="BMC Genomics">
        <title>Comparative genome sequencing reveals chemotype-specific gene clusters in the toxigenic black mold Stachybotrys.</title>
        <authorList>
            <person name="Semeiks J."/>
            <person name="Borek D."/>
            <person name="Otwinowski Z."/>
            <person name="Grishin N.V."/>
        </authorList>
    </citation>
    <scope>NUCLEOTIDE SEQUENCE [LARGE SCALE GENOMIC DNA]</scope>
    <source>
        <strain evidence="10">CBS 109288 / IBT 7711</strain>
    </source>
</reference>
<keyword evidence="5" id="KW-0472">Membrane</keyword>
<dbReference type="Gene3D" id="3.30.40.10">
    <property type="entry name" value="Zinc/RING finger domain, C3HC4 (zinc finger)"/>
    <property type="match status" value="1"/>
</dbReference>
<dbReference type="EMBL" id="KL648363">
    <property type="protein sequence ID" value="KEY71107.1"/>
    <property type="molecule type" value="Genomic_DNA"/>
</dbReference>
<dbReference type="GO" id="GO:0016020">
    <property type="term" value="C:membrane"/>
    <property type="evidence" value="ECO:0007669"/>
    <property type="project" value="UniProtKB-SubCell"/>
</dbReference>
<evidence type="ECO:0000256" key="4">
    <source>
        <dbReference type="ARBA" id="ARBA00022833"/>
    </source>
</evidence>
<evidence type="ECO:0000256" key="7">
    <source>
        <dbReference type="SAM" id="MobiDB-lite"/>
    </source>
</evidence>
<dbReference type="OrthoDB" id="8062037at2759"/>